<proteinExistence type="predicted"/>
<dbReference type="AlphaFoldDB" id="A0A835BYE2"/>
<evidence type="ECO:0000313" key="2">
    <source>
        <dbReference type="EMBL" id="KAF8704168.1"/>
    </source>
</evidence>
<reference evidence="2" key="1">
    <citation type="submission" date="2020-07" db="EMBL/GenBank/DDBJ databases">
        <title>Genome sequence and genetic diversity analysis of an under-domesticated orphan crop, white fonio (Digitaria exilis).</title>
        <authorList>
            <person name="Bennetzen J.L."/>
            <person name="Chen S."/>
            <person name="Ma X."/>
            <person name="Wang X."/>
            <person name="Yssel A.E.J."/>
            <person name="Chaluvadi S.R."/>
            <person name="Johnson M."/>
            <person name="Gangashetty P."/>
            <person name="Hamidou F."/>
            <person name="Sanogo M.D."/>
            <person name="Zwaenepoel A."/>
            <person name="Wallace J."/>
            <person name="Van De Peer Y."/>
            <person name="Van Deynze A."/>
        </authorList>
    </citation>
    <scope>NUCLEOTIDE SEQUENCE</scope>
    <source>
        <tissue evidence="2">Leaves</tissue>
    </source>
</reference>
<gene>
    <name evidence="2" type="ORF">HU200_031663</name>
</gene>
<keyword evidence="1" id="KW-1133">Transmembrane helix</keyword>
<dbReference type="OrthoDB" id="686111at2759"/>
<keyword evidence="3" id="KW-1185">Reference proteome</keyword>
<protein>
    <submittedName>
        <fullName evidence="2">Uncharacterized protein</fullName>
    </submittedName>
</protein>
<keyword evidence="1" id="KW-0472">Membrane</keyword>
<comment type="caution">
    <text evidence="2">The sequence shown here is derived from an EMBL/GenBank/DDBJ whole genome shotgun (WGS) entry which is preliminary data.</text>
</comment>
<name>A0A835BYE2_9POAL</name>
<keyword evidence="1" id="KW-0812">Transmembrane</keyword>
<dbReference type="EMBL" id="JACEFO010001776">
    <property type="protein sequence ID" value="KAF8704168.1"/>
    <property type="molecule type" value="Genomic_DNA"/>
</dbReference>
<dbReference type="PANTHER" id="PTHR33994:SF19">
    <property type="entry name" value="LATE EMBRYOGENESIS ABUNDANT PROTEIN LEA-2 SUBGROUP DOMAIN-CONTAINING PROTEIN"/>
    <property type="match status" value="1"/>
</dbReference>
<accession>A0A835BYE2</accession>
<organism evidence="2 3">
    <name type="scientific">Digitaria exilis</name>
    <dbReference type="NCBI Taxonomy" id="1010633"/>
    <lineage>
        <taxon>Eukaryota</taxon>
        <taxon>Viridiplantae</taxon>
        <taxon>Streptophyta</taxon>
        <taxon>Embryophyta</taxon>
        <taxon>Tracheophyta</taxon>
        <taxon>Spermatophyta</taxon>
        <taxon>Magnoliopsida</taxon>
        <taxon>Liliopsida</taxon>
        <taxon>Poales</taxon>
        <taxon>Poaceae</taxon>
        <taxon>PACMAD clade</taxon>
        <taxon>Panicoideae</taxon>
        <taxon>Panicodae</taxon>
        <taxon>Paniceae</taxon>
        <taxon>Anthephorinae</taxon>
        <taxon>Digitaria</taxon>
    </lineage>
</organism>
<evidence type="ECO:0000256" key="1">
    <source>
        <dbReference type="SAM" id="Phobius"/>
    </source>
</evidence>
<dbReference type="PANTHER" id="PTHR33994">
    <property type="entry name" value="OS04G0515000 PROTEIN"/>
    <property type="match status" value="1"/>
</dbReference>
<feature type="transmembrane region" description="Helical" evidence="1">
    <location>
        <begin position="56"/>
        <end position="76"/>
    </location>
</feature>
<evidence type="ECO:0000313" key="3">
    <source>
        <dbReference type="Proteomes" id="UP000636709"/>
    </source>
</evidence>
<sequence>MVRPQKRTSATSCDGGPEGLVVWILAPQPASAASGRPPPVLRRCPEEEPSDLVNASGAFVGLIVCALMVWCVVGLVGHISRMSRSRNPDYMVAITGVAGLDDLASATGDGSPVFNLTVRIDNSGNTLHSECVHGLSTAVVSYGDAFLGEGSVPPFCGGEEEVQERVATAWGQGVVVPRFLRERLAGEMERGEAAVDVQVTTPADCYKCSDSVLVCSKVKIGGDPAPCRLEEVYPRPAPAAGSTAS</sequence>
<dbReference type="Proteomes" id="UP000636709">
    <property type="component" value="Unassembled WGS sequence"/>
</dbReference>